<evidence type="ECO:0000256" key="1">
    <source>
        <dbReference type="ARBA" id="ARBA00010555"/>
    </source>
</evidence>
<proteinExistence type="inferred from homology"/>
<dbReference type="Proteomes" id="UP000189857">
    <property type="component" value="Unassembled WGS sequence"/>
</dbReference>
<dbReference type="GO" id="GO:0008408">
    <property type="term" value="F:3'-5' exonuclease activity"/>
    <property type="evidence" value="ECO:0007669"/>
    <property type="project" value="InterPro"/>
</dbReference>
<dbReference type="Pfam" id="PF12320">
    <property type="entry name" value="SbcD_C"/>
    <property type="match status" value="1"/>
</dbReference>
<dbReference type="GO" id="GO:0006260">
    <property type="term" value="P:DNA replication"/>
    <property type="evidence" value="ECO:0007669"/>
    <property type="project" value="UniProtKB-KW"/>
</dbReference>
<keyword evidence="6 7" id="KW-0269">Exonuclease</keyword>
<sequence length="387" mass="43559">MKFLHLGDLHLGKTLGDFDLIDDQKYILDQIISIIDDEAADAVLIAGDVYDRSIPSEAATRLLDSFLSKLASKNIKTYMISGNHDSDDRLNYGSSLFESNNIFISAIYNGRMDKHILKNGENEINVYMLPFVKSSHVKHFYPEEKIDNYEDAVRVVLEHSDIDENKCNILVAHQFVAGKGVDPSLGGSESVATRSESVGTVEKIGYDLFDKFDYVALGHIHRPQSVGREAVRYSGSILKYSLSEAGNDKSVPVITVNDKNEVDIKLVPLKPHRDLRHIKGDMDKLLDKANVSDPDDYIYATLTDENYINDAMGIFQQVYPNTVRIDYENSHTHDVEQIDISTIAEDKPFPELISDFYKMIYGCEITDEEMDVMMKAAREAGVIDEAN</sequence>
<comment type="subunit">
    <text evidence="2 7">Heterodimer of SbcC and SbcD.</text>
</comment>
<keyword evidence="11" id="KW-1185">Reference proteome</keyword>
<comment type="similarity">
    <text evidence="1 7">Belongs to the SbcD family.</text>
</comment>
<dbReference type="SUPFAM" id="SSF56300">
    <property type="entry name" value="Metallo-dependent phosphatases"/>
    <property type="match status" value="1"/>
</dbReference>
<dbReference type="InterPro" id="IPR041796">
    <property type="entry name" value="Mre11_N"/>
</dbReference>
<dbReference type="InterPro" id="IPR004843">
    <property type="entry name" value="Calcineurin-like_PHP"/>
</dbReference>
<feature type="domain" description="Nuclease SbcCD subunit D C-terminal" evidence="9">
    <location>
        <begin position="272"/>
        <end position="358"/>
    </location>
</feature>
<dbReference type="InterPro" id="IPR026843">
    <property type="entry name" value="SbcD_C"/>
</dbReference>
<dbReference type="OrthoDB" id="9773856at2"/>
<evidence type="ECO:0000256" key="4">
    <source>
        <dbReference type="ARBA" id="ARBA00022722"/>
    </source>
</evidence>
<evidence type="ECO:0000259" key="8">
    <source>
        <dbReference type="Pfam" id="PF00149"/>
    </source>
</evidence>
<feature type="domain" description="Calcineurin-like phosphoesterase" evidence="8">
    <location>
        <begin position="1"/>
        <end position="223"/>
    </location>
</feature>
<dbReference type="Pfam" id="PF00149">
    <property type="entry name" value="Metallophos"/>
    <property type="match status" value="1"/>
</dbReference>
<reference evidence="10 11" key="1">
    <citation type="submission" date="2017-02" db="EMBL/GenBank/DDBJ databases">
        <authorList>
            <person name="Peterson S.W."/>
        </authorList>
    </citation>
    <scope>NUCLEOTIDE SEQUENCE [LARGE SCALE GENOMIC DNA]</scope>
    <source>
        <strain evidence="10 11">ATCC 17233</strain>
    </source>
</reference>
<keyword evidence="7" id="KW-0235">DNA replication</keyword>
<dbReference type="NCBIfam" id="TIGR00619">
    <property type="entry name" value="sbcd"/>
    <property type="match status" value="1"/>
</dbReference>
<dbReference type="GO" id="GO:0004519">
    <property type="term" value="F:endonuclease activity"/>
    <property type="evidence" value="ECO:0007669"/>
    <property type="project" value="UniProtKB-KW"/>
</dbReference>
<organism evidence="10 11">
    <name type="scientific">Eubacterium ruminantium</name>
    <dbReference type="NCBI Taxonomy" id="42322"/>
    <lineage>
        <taxon>Bacteria</taxon>
        <taxon>Bacillati</taxon>
        <taxon>Bacillota</taxon>
        <taxon>Clostridia</taxon>
        <taxon>Eubacteriales</taxon>
        <taxon>Eubacteriaceae</taxon>
        <taxon>Eubacterium</taxon>
    </lineage>
</organism>
<dbReference type="PANTHER" id="PTHR30337:SF0">
    <property type="entry name" value="NUCLEASE SBCCD SUBUNIT D"/>
    <property type="match status" value="1"/>
</dbReference>
<protein>
    <recommendedName>
        <fullName evidence="3 7">Nuclease SbcCD subunit D</fullName>
    </recommendedName>
</protein>
<evidence type="ECO:0000256" key="6">
    <source>
        <dbReference type="ARBA" id="ARBA00022839"/>
    </source>
</evidence>
<evidence type="ECO:0000256" key="2">
    <source>
        <dbReference type="ARBA" id="ARBA00011322"/>
    </source>
</evidence>
<keyword evidence="7" id="KW-0233">DNA recombination</keyword>
<dbReference type="RefSeq" id="WP_078786723.1">
    <property type="nucleotide sequence ID" value="NZ_FMTO01000004.1"/>
</dbReference>
<gene>
    <name evidence="7" type="primary">sbcD</name>
    <name evidence="10" type="ORF">SAMN02745110_00865</name>
</gene>
<accession>A0A1T4LPV4</accession>
<evidence type="ECO:0000259" key="9">
    <source>
        <dbReference type="Pfam" id="PF12320"/>
    </source>
</evidence>
<evidence type="ECO:0000313" key="10">
    <source>
        <dbReference type="EMBL" id="SJZ56725.1"/>
    </source>
</evidence>
<evidence type="ECO:0000256" key="3">
    <source>
        <dbReference type="ARBA" id="ARBA00013365"/>
    </source>
</evidence>
<dbReference type="InterPro" id="IPR050535">
    <property type="entry name" value="DNA_Repair-Maintenance_Comp"/>
</dbReference>
<evidence type="ECO:0000256" key="7">
    <source>
        <dbReference type="RuleBase" id="RU363069"/>
    </source>
</evidence>
<dbReference type="AlphaFoldDB" id="A0A1T4LPV4"/>
<dbReference type="EMBL" id="FUXA01000006">
    <property type="protein sequence ID" value="SJZ56725.1"/>
    <property type="molecule type" value="Genomic_DNA"/>
</dbReference>
<keyword evidence="4 7" id="KW-0540">Nuclease</keyword>
<dbReference type="Gene3D" id="3.60.21.10">
    <property type="match status" value="1"/>
</dbReference>
<name>A0A1T4LPV4_9FIRM</name>
<dbReference type="InterPro" id="IPR004593">
    <property type="entry name" value="SbcD"/>
</dbReference>
<keyword evidence="7" id="KW-0255">Endonuclease</keyword>
<keyword evidence="5 7" id="KW-0378">Hydrolase</keyword>
<evidence type="ECO:0000256" key="5">
    <source>
        <dbReference type="ARBA" id="ARBA00022801"/>
    </source>
</evidence>
<dbReference type="CDD" id="cd00840">
    <property type="entry name" value="MPP_Mre11_N"/>
    <property type="match status" value="1"/>
</dbReference>
<dbReference type="InterPro" id="IPR029052">
    <property type="entry name" value="Metallo-depent_PP-like"/>
</dbReference>
<dbReference type="PANTHER" id="PTHR30337">
    <property type="entry name" value="COMPONENT OF ATP-DEPENDENT DSDNA EXONUCLEASE"/>
    <property type="match status" value="1"/>
</dbReference>
<evidence type="ECO:0000313" key="11">
    <source>
        <dbReference type="Proteomes" id="UP000189857"/>
    </source>
</evidence>
<dbReference type="GO" id="GO:0006310">
    <property type="term" value="P:DNA recombination"/>
    <property type="evidence" value="ECO:0007669"/>
    <property type="project" value="UniProtKB-KW"/>
</dbReference>
<comment type="function">
    <text evidence="7">SbcCD cleaves DNA hairpin structures. These structures can inhibit DNA replication and are intermediates in certain DNA recombination reactions. The complex acts as a 3'-&gt;5' double strand exonuclease that can open hairpins. It also has a 5' single-strand endonuclease activity.</text>
</comment>